<gene>
    <name evidence="2" type="ORF">FPHYL_13540</name>
</gene>
<feature type="compositionally biased region" description="Low complexity" evidence="1">
    <location>
        <begin position="51"/>
        <end position="60"/>
    </location>
</feature>
<keyword evidence="3" id="KW-1185">Reference proteome</keyword>
<comment type="caution">
    <text evidence="2">The sequence shown here is derived from an EMBL/GenBank/DDBJ whole genome shotgun (WGS) entry which is preliminary data.</text>
</comment>
<accession>A0A8H5MMA9</accession>
<evidence type="ECO:0000313" key="3">
    <source>
        <dbReference type="Proteomes" id="UP000582016"/>
    </source>
</evidence>
<evidence type="ECO:0000256" key="1">
    <source>
        <dbReference type="SAM" id="MobiDB-lite"/>
    </source>
</evidence>
<organism evidence="2 3">
    <name type="scientific">Fusarium phyllophilum</name>
    <dbReference type="NCBI Taxonomy" id="47803"/>
    <lineage>
        <taxon>Eukaryota</taxon>
        <taxon>Fungi</taxon>
        <taxon>Dikarya</taxon>
        <taxon>Ascomycota</taxon>
        <taxon>Pezizomycotina</taxon>
        <taxon>Sordariomycetes</taxon>
        <taxon>Hypocreomycetidae</taxon>
        <taxon>Hypocreales</taxon>
        <taxon>Nectriaceae</taxon>
        <taxon>Fusarium</taxon>
        <taxon>Fusarium fujikuroi species complex</taxon>
    </lineage>
</organism>
<dbReference type="EMBL" id="JAAOAQ010000821">
    <property type="protein sequence ID" value="KAF5533873.1"/>
    <property type="molecule type" value="Genomic_DNA"/>
</dbReference>
<feature type="region of interest" description="Disordered" evidence="1">
    <location>
        <begin position="1"/>
        <end position="68"/>
    </location>
</feature>
<reference evidence="2 3" key="1">
    <citation type="submission" date="2020-05" db="EMBL/GenBank/DDBJ databases">
        <title>Identification and distribution of gene clusters putatively required for synthesis of sphingolipid metabolism inhibitors in phylogenetically diverse species of the filamentous fungus Fusarium.</title>
        <authorList>
            <person name="Kim H.-S."/>
            <person name="Busman M."/>
            <person name="Brown D.W."/>
            <person name="Divon H."/>
            <person name="Uhlig S."/>
            <person name="Proctor R.H."/>
        </authorList>
    </citation>
    <scope>NUCLEOTIDE SEQUENCE [LARGE SCALE GENOMIC DNA]</scope>
    <source>
        <strain evidence="2 3">NRRL 13617</strain>
    </source>
</reference>
<dbReference type="AlphaFoldDB" id="A0A8H5MMA9"/>
<dbReference type="OrthoDB" id="10312676at2759"/>
<sequence>MARPVQTINPPEEVETINTLEEDQKSGGPLGLFYRDDDSDKALQPTGTAMPSSPEDSSSEIPQTVARANDPHPIAVQFLEVFRSFNAIAMNLYQVGQEIVNGNLIRGHSNDARSLGRGNTNDVAGDHNNMYSDSRPSTVKIVGIIAVAVIAYKALSR</sequence>
<proteinExistence type="predicted"/>
<name>A0A8H5MMA9_9HYPO</name>
<evidence type="ECO:0000313" key="2">
    <source>
        <dbReference type="EMBL" id="KAF5533873.1"/>
    </source>
</evidence>
<protein>
    <submittedName>
        <fullName evidence="2">Uncharacterized protein</fullName>
    </submittedName>
</protein>
<dbReference type="Proteomes" id="UP000582016">
    <property type="component" value="Unassembled WGS sequence"/>
</dbReference>